<gene>
    <name evidence="1" type="ORF">NDU88_000982</name>
</gene>
<evidence type="ECO:0000313" key="2">
    <source>
        <dbReference type="Proteomes" id="UP001066276"/>
    </source>
</evidence>
<organism evidence="1 2">
    <name type="scientific">Pleurodeles waltl</name>
    <name type="common">Iberian ribbed newt</name>
    <dbReference type="NCBI Taxonomy" id="8319"/>
    <lineage>
        <taxon>Eukaryota</taxon>
        <taxon>Metazoa</taxon>
        <taxon>Chordata</taxon>
        <taxon>Craniata</taxon>
        <taxon>Vertebrata</taxon>
        <taxon>Euteleostomi</taxon>
        <taxon>Amphibia</taxon>
        <taxon>Batrachia</taxon>
        <taxon>Caudata</taxon>
        <taxon>Salamandroidea</taxon>
        <taxon>Salamandridae</taxon>
        <taxon>Pleurodelinae</taxon>
        <taxon>Pleurodeles</taxon>
    </lineage>
</organism>
<protein>
    <submittedName>
        <fullName evidence="1">Uncharacterized protein</fullName>
    </submittedName>
</protein>
<evidence type="ECO:0000313" key="1">
    <source>
        <dbReference type="EMBL" id="KAJ1148142.1"/>
    </source>
</evidence>
<name>A0AAV7R8W9_PLEWA</name>
<reference evidence="1" key="1">
    <citation type="journal article" date="2022" name="bioRxiv">
        <title>Sequencing and chromosome-scale assembly of the giantPleurodeles waltlgenome.</title>
        <authorList>
            <person name="Brown T."/>
            <person name="Elewa A."/>
            <person name="Iarovenko S."/>
            <person name="Subramanian E."/>
            <person name="Araus A.J."/>
            <person name="Petzold A."/>
            <person name="Susuki M."/>
            <person name="Suzuki K.-i.T."/>
            <person name="Hayashi T."/>
            <person name="Toyoda A."/>
            <person name="Oliveira C."/>
            <person name="Osipova E."/>
            <person name="Leigh N.D."/>
            <person name="Simon A."/>
            <person name="Yun M.H."/>
        </authorList>
    </citation>
    <scope>NUCLEOTIDE SEQUENCE</scope>
    <source>
        <strain evidence="1">20211129_DDA</strain>
        <tissue evidence="1">Liver</tissue>
    </source>
</reference>
<dbReference type="Proteomes" id="UP001066276">
    <property type="component" value="Chromosome 5"/>
</dbReference>
<dbReference type="EMBL" id="JANPWB010000009">
    <property type="protein sequence ID" value="KAJ1148142.1"/>
    <property type="molecule type" value="Genomic_DNA"/>
</dbReference>
<keyword evidence="2" id="KW-1185">Reference proteome</keyword>
<comment type="caution">
    <text evidence="1">The sequence shown here is derived from an EMBL/GenBank/DDBJ whole genome shotgun (WGS) entry which is preliminary data.</text>
</comment>
<accession>A0AAV7R8W9</accession>
<sequence length="119" mass="13114">MECLTGLQQDEGRRKLLRALSISRQQCRSAMERLQARLRSLFLQISAPAVPPFFLIGHPGLWDDGRSKGAWSPKEPEVHRRVRVPHGCCGGCGSRSKVLRRDAACSLPELPGLLAAGSR</sequence>
<dbReference type="AlphaFoldDB" id="A0AAV7R8W9"/>
<proteinExistence type="predicted"/>